<dbReference type="InterPro" id="IPR038507">
    <property type="entry name" value="YcnI-like_sf"/>
</dbReference>
<evidence type="ECO:0000259" key="2">
    <source>
        <dbReference type="Pfam" id="PF07987"/>
    </source>
</evidence>
<dbReference type="AlphaFoldDB" id="A0A6J6DBM5"/>
<feature type="domain" description="YncI copper-binding" evidence="2">
    <location>
        <begin position="83"/>
        <end position="151"/>
    </location>
</feature>
<proteinExistence type="predicted"/>
<keyword evidence="1" id="KW-1133">Transmembrane helix</keyword>
<dbReference type="InterPro" id="IPR012533">
    <property type="entry name" value="YcnI-copper_dom"/>
</dbReference>
<accession>A0A6J6DBM5</accession>
<dbReference type="Pfam" id="PF07987">
    <property type="entry name" value="DUF1775"/>
    <property type="match status" value="1"/>
</dbReference>
<gene>
    <name evidence="3" type="ORF">UFOPK1603_00593</name>
</gene>
<dbReference type="PROSITE" id="PS51318">
    <property type="entry name" value="TAT"/>
    <property type="match status" value="1"/>
</dbReference>
<name>A0A6J6DBM5_9ZZZZ</name>
<dbReference type="InterPro" id="IPR006311">
    <property type="entry name" value="TAT_signal"/>
</dbReference>
<evidence type="ECO:0000313" key="3">
    <source>
        <dbReference type="EMBL" id="CAB4561377.1"/>
    </source>
</evidence>
<reference evidence="3" key="1">
    <citation type="submission" date="2020-05" db="EMBL/GenBank/DDBJ databases">
        <authorList>
            <person name="Chiriac C."/>
            <person name="Salcher M."/>
            <person name="Ghai R."/>
            <person name="Kavagutti S V."/>
        </authorList>
    </citation>
    <scope>NUCLEOTIDE SEQUENCE</scope>
</reference>
<dbReference type="EMBL" id="CAEZTG010000040">
    <property type="protein sequence ID" value="CAB4561377.1"/>
    <property type="molecule type" value="Genomic_DNA"/>
</dbReference>
<feature type="transmembrane region" description="Helical" evidence="1">
    <location>
        <begin position="200"/>
        <end position="218"/>
    </location>
</feature>
<organism evidence="3">
    <name type="scientific">freshwater metagenome</name>
    <dbReference type="NCBI Taxonomy" id="449393"/>
    <lineage>
        <taxon>unclassified sequences</taxon>
        <taxon>metagenomes</taxon>
        <taxon>ecological metagenomes</taxon>
    </lineage>
</organism>
<protein>
    <submittedName>
        <fullName evidence="3">Unannotated protein</fullName>
    </submittedName>
</protein>
<dbReference type="Gene3D" id="2.60.40.2230">
    <property type="entry name" value="Uncharacterised protein YcnI-like PF07987, DUF1775"/>
    <property type="match status" value="1"/>
</dbReference>
<sequence>MALPRRFLIASAASLTALVALAGPAFAHANASAKAEQAGRTAITVSIEHGCNGNPVTGVRVALPSGATAVTGTNSGAWTSTVSATEISWTGGSMPANSSADFDFSLVLAQPAGETVTLPTIQTCTNNTEIAWIQAAGGEKSEATQPAPKIVVPANSTSAAPATTAVTAAGGSSTTAVARMATESNAVTDAGSETNASGRYVFLGVCAVIVIGAGVLFLKYRKHPTRS</sequence>
<evidence type="ECO:0000256" key="1">
    <source>
        <dbReference type="SAM" id="Phobius"/>
    </source>
</evidence>
<keyword evidence="1" id="KW-0812">Transmembrane</keyword>
<keyword evidence="1" id="KW-0472">Membrane</keyword>